<organism evidence="1 2">
    <name type="scientific">Bremia lactucae</name>
    <name type="common">Lettuce downy mildew</name>
    <dbReference type="NCBI Taxonomy" id="4779"/>
    <lineage>
        <taxon>Eukaryota</taxon>
        <taxon>Sar</taxon>
        <taxon>Stramenopiles</taxon>
        <taxon>Oomycota</taxon>
        <taxon>Peronosporomycetes</taxon>
        <taxon>Peronosporales</taxon>
        <taxon>Peronosporaceae</taxon>
        <taxon>Bremia</taxon>
    </lineage>
</organism>
<dbReference type="Proteomes" id="UP000294530">
    <property type="component" value="Unassembled WGS sequence"/>
</dbReference>
<dbReference type="KEGG" id="blac:94349833"/>
<reference evidence="1 2" key="1">
    <citation type="journal article" date="2021" name="Genome Biol.">
        <title>AFLAP: assembly-free linkage analysis pipeline using k-mers from genome sequencing data.</title>
        <authorList>
            <person name="Fletcher K."/>
            <person name="Zhang L."/>
            <person name="Gil J."/>
            <person name="Han R."/>
            <person name="Cavanaugh K."/>
            <person name="Michelmore R."/>
        </authorList>
    </citation>
    <scope>NUCLEOTIDE SEQUENCE [LARGE SCALE GENOMIC DNA]</scope>
    <source>
        <strain evidence="1 2">SF5</strain>
    </source>
</reference>
<evidence type="ECO:0000313" key="1">
    <source>
        <dbReference type="EMBL" id="TDH66640.1"/>
    </source>
</evidence>
<protein>
    <submittedName>
        <fullName evidence="1">Uncharacterized protein</fullName>
    </submittedName>
</protein>
<sequence length="101" mass="11213">MPCNWSIVFVVSSLAVELRRGFVLDTSSPFVAKFILNQVSGLTLSILSVVYGAARCETGSGGLPYAENASRLYLSRRNWNNDNVSKTETVLHVRRHLDARL</sequence>
<keyword evidence="2" id="KW-1185">Reference proteome</keyword>
<gene>
    <name evidence="1" type="ORF">CCR75_006090</name>
</gene>
<proteinExistence type="predicted"/>
<accession>A0A976FGY0</accession>
<dbReference type="AlphaFoldDB" id="A0A976FGY0"/>
<evidence type="ECO:0000313" key="2">
    <source>
        <dbReference type="Proteomes" id="UP000294530"/>
    </source>
</evidence>
<dbReference type="RefSeq" id="XP_067816139.1">
    <property type="nucleotide sequence ID" value="XM_067964162.1"/>
</dbReference>
<dbReference type="EMBL" id="SHOA02000202">
    <property type="protein sequence ID" value="TDH66640.1"/>
    <property type="molecule type" value="Genomic_DNA"/>
</dbReference>
<comment type="caution">
    <text evidence="1">The sequence shown here is derived from an EMBL/GenBank/DDBJ whole genome shotgun (WGS) entry which is preliminary data.</text>
</comment>
<dbReference type="GeneID" id="94349833"/>
<name>A0A976FGY0_BRELC</name>